<evidence type="ECO:0000313" key="2">
    <source>
        <dbReference type="EMBL" id="PWK56258.1"/>
    </source>
</evidence>
<dbReference type="EMBL" id="QGGV01000005">
    <property type="protein sequence ID" value="PWK56258.1"/>
    <property type="molecule type" value="Genomic_DNA"/>
</dbReference>
<dbReference type="RefSeq" id="WP_109759666.1">
    <property type="nucleotide sequence ID" value="NZ_CP034588.1"/>
</dbReference>
<accession>A0A316G5W9</accession>
<comment type="caution">
    <text evidence="2">The sequence shown here is derived from an EMBL/GenBank/DDBJ whole genome shotgun (WGS) entry which is preliminary data.</text>
</comment>
<proteinExistence type="predicted"/>
<feature type="chain" id="PRO_5016321709" description="Nucleotide-binding protein" evidence="1">
    <location>
        <begin position="22"/>
        <end position="116"/>
    </location>
</feature>
<evidence type="ECO:0008006" key="4">
    <source>
        <dbReference type="Google" id="ProtNLM"/>
    </source>
</evidence>
<dbReference type="Proteomes" id="UP000245390">
    <property type="component" value="Unassembled WGS sequence"/>
</dbReference>
<dbReference type="AlphaFoldDB" id="A0A316G5W9"/>
<sequence>MFRIALVSLGIALMVATSAHAENVRPKDAGHYVGVHSTIEGEVSQVSRSGGGTTFINFGGRFPNHVFYGVIFRDHADQFPDVFALEGRTIVIEGEVQVYKGKPQIILTSPSQIHVR</sequence>
<name>A0A316G5W9_9RHOB</name>
<feature type="signal peptide" evidence="1">
    <location>
        <begin position="1"/>
        <end position="21"/>
    </location>
</feature>
<evidence type="ECO:0000256" key="1">
    <source>
        <dbReference type="SAM" id="SignalP"/>
    </source>
</evidence>
<gene>
    <name evidence="2" type="ORF">C8D95_105326</name>
</gene>
<dbReference type="OrthoDB" id="5975043at2"/>
<evidence type="ECO:0000313" key="3">
    <source>
        <dbReference type="Proteomes" id="UP000245390"/>
    </source>
</evidence>
<dbReference type="KEGG" id="salo:EF888_16995"/>
<reference evidence="2 3" key="1">
    <citation type="submission" date="2018-05" db="EMBL/GenBank/DDBJ databases">
        <title>Genomic Encyclopedia of Type Strains, Phase IV (KMG-IV): sequencing the most valuable type-strain genomes for metagenomic binning, comparative biology and taxonomic classification.</title>
        <authorList>
            <person name="Goeker M."/>
        </authorList>
    </citation>
    <scope>NUCLEOTIDE SEQUENCE [LARGE SCALE GENOMIC DNA]</scope>
    <source>
        <strain evidence="2 3">DSM 103371</strain>
    </source>
</reference>
<organism evidence="2 3">
    <name type="scientific">Silicimonas algicola</name>
    <dbReference type="NCBI Taxonomy" id="1826607"/>
    <lineage>
        <taxon>Bacteria</taxon>
        <taxon>Pseudomonadati</taxon>
        <taxon>Pseudomonadota</taxon>
        <taxon>Alphaproteobacteria</taxon>
        <taxon>Rhodobacterales</taxon>
        <taxon>Paracoccaceae</taxon>
    </lineage>
</organism>
<protein>
    <recommendedName>
        <fullName evidence="4">Nucleotide-binding protein</fullName>
    </recommendedName>
</protein>
<keyword evidence="1" id="KW-0732">Signal</keyword>
<keyword evidence="3" id="KW-1185">Reference proteome</keyword>